<dbReference type="EMBL" id="AAGDBY010000002">
    <property type="protein sequence ID" value="EBM5890580.1"/>
    <property type="molecule type" value="Genomic_DNA"/>
</dbReference>
<sequence>MNIQRDPGVSVRYQVALYFVNIFSQCNRGKLYKARDNGCCFFTQDHLKALEGIIRHWRFQK</sequence>
<accession>A0A5T6MT22</accession>
<dbReference type="AlphaFoldDB" id="A0A5T6MT22"/>
<evidence type="ECO:0000313" key="2">
    <source>
        <dbReference type="EMBL" id="EBN8301529.1"/>
    </source>
</evidence>
<dbReference type="EMBL" id="AALHWI010000002">
    <property type="protein sequence ID" value="ECZ8066732.1"/>
    <property type="molecule type" value="Genomic_DNA"/>
</dbReference>
<gene>
    <name evidence="2" type="ORF">D1D77_18195</name>
    <name evidence="1" type="ORF">D1E52_03910</name>
    <name evidence="3" type="ORF">NE17_04580</name>
</gene>
<comment type="caution">
    <text evidence="1">The sequence shown here is derived from an EMBL/GenBank/DDBJ whole genome shotgun (WGS) entry which is preliminary data.</text>
</comment>
<proteinExistence type="predicted"/>
<evidence type="ECO:0000313" key="1">
    <source>
        <dbReference type="EMBL" id="EBM5890580.1"/>
    </source>
</evidence>
<reference evidence="1" key="1">
    <citation type="submission" date="2018-08" db="EMBL/GenBank/DDBJ databases">
        <authorList>
            <consortium name="PulseNet: The National Subtyping Network for Foodborne Disease Surveillance"/>
            <person name="Tarr C.L."/>
            <person name="Trees E."/>
            <person name="Katz L.S."/>
            <person name="Carleton-Romer H.A."/>
            <person name="Stroika S."/>
            <person name="Kucerova Z."/>
            <person name="Roache K.F."/>
            <person name="Sabol A.L."/>
            <person name="Besser J."/>
            <person name="Gerner-Smidt P."/>
        </authorList>
    </citation>
    <scope>NUCLEOTIDE SEQUENCE</scope>
    <source>
        <strain evidence="3">2013K-0359</strain>
        <strain evidence="1">PNUSAS049162</strain>
        <strain evidence="2">PNUSAS050161</strain>
    </source>
</reference>
<protein>
    <submittedName>
        <fullName evidence="1">ABC transporter permease</fullName>
    </submittedName>
</protein>
<dbReference type="EMBL" id="AAGGXD010000040">
    <property type="protein sequence ID" value="EBN8301529.1"/>
    <property type="molecule type" value="Genomic_DNA"/>
</dbReference>
<organism evidence="1">
    <name type="scientific">Salmonella enterica</name>
    <name type="common">Salmonella choleraesuis</name>
    <dbReference type="NCBI Taxonomy" id="28901"/>
    <lineage>
        <taxon>Bacteria</taxon>
        <taxon>Pseudomonadati</taxon>
        <taxon>Pseudomonadota</taxon>
        <taxon>Gammaproteobacteria</taxon>
        <taxon>Enterobacterales</taxon>
        <taxon>Enterobacteriaceae</taxon>
        <taxon>Salmonella</taxon>
    </lineage>
</organism>
<evidence type="ECO:0000313" key="3">
    <source>
        <dbReference type="EMBL" id="ECZ8066732.1"/>
    </source>
</evidence>
<name>A0A5T6MT22_SALER</name>